<dbReference type="Pfam" id="PF01558">
    <property type="entry name" value="POR"/>
    <property type="match status" value="1"/>
</dbReference>
<evidence type="ECO:0000313" key="4">
    <source>
        <dbReference type="Proteomes" id="UP001165136"/>
    </source>
</evidence>
<feature type="domain" description="Pyruvate/ketoisovalerate oxidoreductase catalytic" evidence="2">
    <location>
        <begin position="2"/>
        <end position="161"/>
    </location>
</feature>
<evidence type="ECO:0000313" key="3">
    <source>
        <dbReference type="EMBL" id="GLY65473.1"/>
    </source>
</evidence>
<dbReference type="InterPro" id="IPR019752">
    <property type="entry name" value="Pyrv/ketoisovalerate_OxRed_cat"/>
</dbReference>
<name>A0A9W6QZH7_9PSEU</name>
<accession>A0A9W6QZH7</accession>
<sequence>MQLIGKTLALAATDAGKHAMLAADYGGEMRGGPSNASVVIGAAPLRALPILPAVDAAIVANHKFSGVVPERLRPGGLLLLNSSIVDATAAGETHRVVEVPATGMATELGAPQAAGFILLGAFAGLTGLVDHDHLVAAMTSLLPPYRRQHAATNAAALKAGAAAVAGAGAAI</sequence>
<evidence type="ECO:0000259" key="2">
    <source>
        <dbReference type="Pfam" id="PF01558"/>
    </source>
</evidence>
<evidence type="ECO:0000256" key="1">
    <source>
        <dbReference type="ARBA" id="ARBA00023002"/>
    </source>
</evidence>
<dbReference type="InterPro" id="IPR002869">
    <property type="entry name" value="Pyrv_flavodox_OxRed_cen"/>
</dbReference>
<protein>
    <recommendedName>
        <fullName evidence="2">Pyruvate/ketoisovalerate oxidoreductase catalytic domain-containing protein</fullName>
    </recommendedName>
</protein>
<keyword evidence="1" id="KW-0560">Oxidoreductase</keyword>
<dbReference type="Proteomes" id="UP001165136">
    <property type="component" value="Unassembled WGS sequence"/>
</dbReference>
<proteinExistence type="predicted"/>
<organism evidence="3 4">
    <name type="scientific">Amycolatopsis taiwanensis</name>
    <dbReference type="NCBI Taxonomy" id="342230"/>
    <lineage>
        <taxon>Bacteria</taxon>
        <taxon>Bacillati</taxon>
        <taxon>Actinomycetota</taxon>
        <taxon>Actinomycetes</taxon>
        <taxon>Pseudonocardiales</taxon>
        <taxon>Pseudonocardiaceae</taxon>
        <taxon>Amycolatopsis</taxon>
    </lineage>
</organism>
<dbReference type="SUPFAM" id="SSF53323">
    <property type="entry name" value="Pyruvate-ferredoxin oxidoreductase, PFOR, domain III"/>
    <property type="match status" value="1"/>
</dbReference>
<comment type="caution">
    <text evidence="3">The sequence shown here is derived from an EMBL/GenBank/DDBJ whole genome shotgun (WGS) entry which is preliminary data.</text>
</comment>
<dbReference type="PANTHER" id="PTHR42730:SF1">
    <property type="entry name" value="2-OXOGLUTARATE SYNTHASE SUBUNIT KORC"/>
    <property type="match status" value="1"/>
</dbReference>
<reference evidence="3" key="1">
    <citation type="submission" date="2023-03" db="EMBL/GenBank/DDBJ databases">
        <title>Amycolatopsis taiwanensis NBRC 103393.</title>
        <authorList>
            <person name="Ichikawa N."/>
            <person name="Sato H."/>
            <person name="Tonouchi N."/>
        </authorList>
    </citation>
    <scope>NUCLEOTIDE SEQUENCE</scope>
    <source>
        <strain evidence="3">NBRC 103393</strain>
    </source>
</reference>
<dbReference type="GO" id="GO:0016903">
    <property type="term" value="F:oxidoreductase activity, acting on the aldehyde or oxo group of donors"/>
    <property type="evidence" value="ECO:0007669"/>
    <property type="project" value="InterPro"/>
</dbReference>
<dbReference type="AlphaFoldDB" id="A0A9W6QZH7"/>
<gene>
    <name evidence="3" type="ORF">Atai01_20920</name>
</gene>
<dbReference type="Gene3D" id="3.40.920.10">
    <property type="entry name" value="Pyruvate-ferredoxin oxidoreductase, PFOR, domain III"/>
    <property type="match status" value="1"/>
</dbReference>
<dbReference type="InterPro" id="IPR052554">
    <property type="entry name" value="2-oxoglutarate_synth_KorC"/>
</dbReference>
<dbReference type="PANTHER" id="PTHR42730">
    <property type="entry name" value="2-OXOGLUTARATE SYNTHASE SUBUNIT KORC"/>
    <property type="match status" value="1"/>
</dbReference>
<dbReference type="EMBL" id="BSTI01000004">
    <property type="protein sequence ID" value="GLY65473.1"/>
    <property type="molecule type" value="Genomic_DNA"/>
</dbReference>
<keyword evidence="4" id="KW-1185">Reference proteome</keyword>